<keyword evidence="7" id="KW-1185">Reference proteome</keyword>
<protein>
    <submittedName>
        <fullName evidence="6">Helix-turn-helix domain-containing protein</fullName>
    </submittedName>
</protein>
<sequence length="751" mass="87392">MRSILQMKLNTRSILFKLLVSFWTIILLFVSFHIVSLIMYRNNIHDEIIKYNDANLTYTTNGFEQYFELLNSVLLSMYTGDNLEKLNHPSIDYVAAGQVINDLQHTTANSQLYLNNLFVYDAKLSLVLEKNRGSSNPETMFSEHYVNPRYTYEFWKREFAEPFTYKLYPSATFTESSGTAYSSQSDLVIPYMVKSPVYPDFIMLAFIDFTKLYKAYHQSINENFYMISPQGQTLFSSDQTGKHELPALDPGKKWVKYNGNYYFYKKGTVTGLTYVNIVSDGSISAQLFRQSLTLLLLLVISIIVSVTVSVFSSLRFNNPVKKIVESIRHLNEKKELGGKPVNELELISENIGRMMKLNRDTLTDLEEKKSLLRYYSLMNRLKRIRSGFQETLQPEMERKYRFVLFQLTFKMQFWEEMQGDEERATYFFREFVNQAMGLDIKDSQTFQIEANQILSILYPEDEDERWLDVLHKIKSVLDADSHYCFFTIAVSSMYEHSSQMTACYEETLAMIKQRPFDDKTHILLGSEVVEEPFLLPASLEQELQTNLQVGSDAQVLHSLLRTVRHMKKKSFSTMRFHRFAEEIADRVIRVLHGLQLETRIISAMLGSIPHIHTLCEIEQFFEKLISEACRQVRMKNEEHDPIVHFVMSYMQAHYAEDITLDHVASKLNITGGYLSTYFKEKTGTNFVDYVNEFRVKLATDLLLKQELKIQDVATAVGYQTMRSFNRTFKNLTGVTPSEYRKSRALESESVS</sequence>
<evidence type="ECO:0000313" key="7">
    <source>
        <dbReference type="Proteomes" id="UP001596044"/>
    </source>
</evidence>
<evidence type="ECO:0000313" key="6">
    <source>
        <dbReference type="EMBL" id="MFC5450028.1"/>
    </source>
</evidence>
<accession>A0ABW0K9I7</accession>
<reference evidence="7" key="1">
    <citation type="journal article" date="2019" name="Int. J. Syst. Evol. Microbiol.">
        <title>The Global Catalogue of Microorganisms (GCM) 10K type strain sequencing project: providing services to taxonomists for standard genome sequencing and annotation.</title>
        <authorList>
            <consortium name="The Broad Institute Genomics Platform"/>
            <consortium name="The Broad Institute Genome Sequencing Center for Infectious Disease"/>
            <person name="Wu L."/>
            <person name="Ma J."/>
        </authorList>
    </citation>
    <scope>NUCLEOTIDE SEQUENCE [LARGE SCALE GENOMIC DNA]</scope>
    <source>
        <strain evidence="7">KACC 11904</strain>
    </source>
</reference>
<dbReference type="PROSITE" id="PS01124">
    <property type="entry name" value="HTH_ARAC_FAMILY_2"/>
    <property type="match status" value="1"/>
</dbReference>
<comment type="caution">
    <text evidence="6">The sequence shown here is derived from an EMBL/GenBank/DDBJ whole genome shotgun (WGS) entry which is preliminary data.</text>
</comment>
<keyword evidence="4" id="KW-0812">Transmembrane</keyword>
<evidence type="ECO:0000256" key="2">
    <source>
        <dbReference type="ARBA" id="ARBA00023125"/>
    </source>
</evidence>
<keyword evidence="1" id="KW-0805">Transcription regulation</keyword>
<dbReference type="InterPro" id="IPR018060">
    <property type="entry name" value="HTH_AraC"/>
</dbReference>
<dbReference type="Proteomes" id="UP001596044">
    <property type="component" value="Unassembled WGS sequence"/>
</dbReference>
<keyword evidence="3" id="KW-0804">Transcription</keyword>
<gene>
    <name evidence="6" type="ORF">ACFPOG_17400</name>
</gene>
<dbReference type="PROSITE" id="PS00041">
    <property type="entry name" value="HTH_ARAC_FAMILY_1"/>
    <property type="match status" value="1"/>
</dbReference>
<dbReference type="PRINTS" id="PR00032">
    <property type="entry name" value="HTHARAC"/>
</dbReference>
<dbReference type="Gene3D" id="1.10.10.60">
    <property type="entry name" value="Homeodomain-like"/>
    <property type="match status" value="2"/>
</dbReference>
<dbReference type="InterPro" id="IPR009057">
    <property type="entry name" value="Homeodomain-like_sf"/>
</dbReference>
<dbReference type="EMBL" id="JBHSMJ010000022">
    <property type="protein sequence ID" value="MFC5450028.1"/>
    <property type="molecule type" value="Genomic_DNA"/>
</dbReference>
<dbReference type="PANTHER" id="PTHR43280:SF28">
    <property type="entry name" value="HTH-TYPE TRANSCRIPTIONAL ACTIVATOR RHAS"/>
    <property type="match status" value="1"/>
</dbReference>
<evidence type="ECO:0000256" key="1">
    <source>
        <dbReference type="ARBA" id="ARBA00023015"/>
    </source>
</evidence>
<feature type="transmembrane region" description="Helical" evidence="4">
    <location>
        <begin position="20"/>
        <end position="40"/>
    </location>
</feature>
<dbReference type="Pfam" id="PF12833">
    <property type="entry name" value="HTH_18"/>
    <property type="match status" value="1"/>
</dbReference>
<dbReference type="InterPro" id="IPR018062">
    <property type="entry name" value="HTH_AraC-typ_CS"/>
</dbReference>
<dbReference type="InterPro" id="IPR020449">
    <property type="entry name" value="Tscrpt_reg_AraC-type_HTH"/>
</dbReference>
<keyword evidence="4" id="KW-1133">Transmembrane helix</keyword>
<organism evidence="6 7">
    <name type="scientific">Paenibacillus aestuarii</name>
    <dbReference type="NCBI Taxonomy" id="516965"/>
    <lineage>
        <taxon>Bacteria</taxon>
        <taxon>Bacillati</taxon>
        <taxon>Bacillota</taxon>
        <taxon>Bacilli</taxon>
        <taxon>Bacillales</taxon>
        <taxon>Paenibacillaceae</taxon>
        <taxon>Paenibacillus</taxon>
    </lineage>
</organism>
<feature type="transmembrane region" description="Helical" evidence="4">
    <location>
        <begin position="292"/>
        <end position="314"/>
    </location>
</feature>
<dbReference type="SMART" id="SM00342">
    <property type="entry name" value="HTH_ARAC"/>
    <property type="match status" value="1"/>
</dbReference>
<dbReference type="RefSeq" id="WP_270885010.1">
    <property type="nucleotide sequence ID" value="NZ_JAQFVF010000080.1"/>
</dbReference>
<feature type="domain" description="HTH araC/xylS-type" evidence="5">
    <location>
        <begin position="644"/>
        <end position="742"/>
    </location>
</feature>
<evidence type="ECO:0000256" key="4">
    <source>
        <dbReference type="SAM" id="Phobius"/>
    </source>
</evidence>
<evidence type="ECO:0000256" key="3">
    <source>
        <dbReference type="ARBA" id="ARBA00023163"/>
    </source>
</evidence>
<dbReference type="SUPFAM" id="SSF46689">
    <property type="entry name" value="Homeodomain-like"/>
    <property type="match status" value="2"/>
</dbReference>
<proteinExistence type="predicted"/>
<keyword evidence="4" id="KW-0472">Membrane</keyword>
<evidence type="ECO:0000259" key="5">
    <source>
        <dbReference type="PROSITE" id="PS01124"/>
    </source>
</evidence>
<name>A0ABW0K9I7_9BACL</name>
<keyword evidence="2" id="KW-0238">DNA-binding</keyword>
<dbReference type="PANTHER" id="PTHR43280">
    <property type="entry name" value="ARAC-FAMILY TRANSCRIPTIONAL REGULATOR"/>
    <property type="match status" value="1"/>
</dbReference>